<feature type="region of interest" description="Disordered" evidence="1">
    <location>
        <begin position="64"/>
        <end position="145"/>
    </location>
</feature>
<proteinExistence type="predicted"/>
<feature type="region of interest" description="Disordered" evidence="1">
    <location>
        <begin position="217"/>
        <end position="280"/>
    </location>
</feature>
<feature type="compositionally biased region" description="Polar residues" evidence="1">
    <location>
        <begin position="120"/>
        <end position="137"/>
    </location>
</feature>
<protein>
    <submittedName>
        <fullName evidence="2">Uncharacterized protein</fullName>
    </submittedName>
</protein>
<feature type="region of interest" description="Disordered" evidence="1">
    <location>
        <begin position="167"/>
        <end position="194"/>
    </location>
</feature>
<feature type="compositionally biased region" description="Low complexity" evidence="1">
    <location>
        <begin position="171"/>
        <end position="185"/>
    </location>
</feature>
<feature type="compositionally biased region" description="Polar residues" evidence="1">
    <location>
        <begin position="67"/>
        <end position="88"/>
    </location>
</feature>
<organism evidence="2 3">
    <name type="scientific">Vicia faba</name>
    <name type="common">Broad bean</name>
    <name type="synonym">Faba vulgaris</name>
    <dbReference type="NCBI Taxonomy" id="3906"/>
    <lineage>
        <taxon>Eukaryota</taxon>
        <taxon>Viridiplantae</taxon>
        <taxon>Streptophyta</taxon>
        <taxon>Embryophyta</taxon>
        <taxon>Tracheophyta</taxon>
        <taxon>Spermatophyta</taxon>
        <taxon>Magnoliopsida</taxon>
        <taxon>eudicotyledons</taxon>
        <taxon>Gunneridae</taxon>
        <taxon>Pentapetalae</taxon>
        <taxon>rosids</taxon>
        <taxon>fabids</taxon>
        <taxon>Fabales</taxon>
        <taxon>Fabaceae</taxon>
        <taxon>Papilionoideae</taxon>
        <taxon>50 kb inversion clade</taxon>
        <taxon>NPAAA clade</taxon>
        <taxon>Hologalegina</taxon>
        <taxon>IRL clade</taxon>
        <taxon>Fabeae</taxon>
        <taxon>Vicia</taxon>
    </lineage>
</organism>
<dbReference type="PANTHER" id="PTHR34120">
    <property type="entry name" value="EXPRESSED PROTEIN"/>
    <property type="match status" value="1"/>
</dbReference>
<keyword evidence="3" id="KW-1185">Reference proteome</keyword>
<sequence length="280" mass="31067">MPQLDFEALVSALSGVATDHKIACEPTEESQPDHHPDSPPPESFWLSNEAEFDWFDRNAVYERNESTKGSSISQNLNPSSASNSQRFSKNMKKSKATIIGLPKSQKASFAEVRCRRNHRPGNNTRLFPKRSASTGGKSDSIVLEPSSPKVSCIGRVRSKRSCNRRLRTRQRSISSTTTSVTVVRQKSSRSQRKKKTGFIQSVCSIFRSHRSGKSAQKIDLDLDLPPGDSSSRKKILNRTEASFEESVHSEPPGLGSMNRFVSGRRSESWGVGDSEINSSH</sequence>
<evidence type="ECO:0000313" key="2">
    <source>
        <dbReference type="EMBL" id="CAI8602448.1"/>
    </source>
</evidence>
<gene>
    <name evidence="2" type="ORF">VFH_III040640</name>
</gene>
<dbReference type="EMBL" id="OX451738">
    <property type="protein sequence ID" value="CAI8602448.1"/>
    <property type="molecule type" value="Genomic_DNA"/>
</dbReference>
<feature type="region of interest" description="Disordered" evidence="1">
    <location>
        <begin position="20"/>
        <end position="45"/>
    </location>
</feature>
<name>A0AAV0ZYM4_VICFA</name>
<accession>A0AAV0ZYM4</accession>
<evidence type="ECO:0000313" key="3">
    <source>
        <dbReference type="Proteomes" id="UP001157006"/>
    </source>
</evidence>
<evidence type="ECO:0000256" key="1">
    <source>
        <dbReference type="SAM" id="MobiDB-lite"/>
    </source>
</evidence>
<dbReference type="Proteomes" id="UP001157006">
    <property type="component" value="Chromosome 3"/>
</dbReference>
<dbReference type="PANTHER" id="PTHR34120:SF2">
    <property type="entry name" value="OS01G0860900 PROTEIN"/>
    <property type="match status" value="1"/>
</dbReference>
<dbReference type="AlphaFoldDB" id="A0AAV0ZYM4"/>
<reference evidence="2 3" key="1">
    <citation type="submission" date="2023-01" db="EMBL/GenBank/DDBJ databases">
        <authorList>
            <person name="Kreplak J."/>
        </authorList>
    </citation>
    <scope>NUCLEOTIDE SEQUENCE [LARGE SCALE GENOMIC DNA]</scope>
</reference>